<evidence type="ECO:0000256" key="3">
    <source>
        <dbReference type="ARBA" id="ARBA00022602"/>
    </source>
</evidence>
<dbReference type="OrthoDB" id="7006116at2"/>
<evidence type="ECO:0000256" key="9">
    <source>
        <dbReference type="ARBA" id="ARBA00032766"/>
    </source>
</evidence>
<evidence type="ECO:0000256" key="8">
    <source>
        <dbReference type="ARBA" id="ARBA00030816"/>
    </source>
</evidence>
<keyword evidence="4 11" id="KW-0808">Transferase</keyword>
<evidence type="ECO:0000256" key="1">
    <source>
        <dbReference type="ARBA" id="ARBA00001947"/>
    </source>
</evidence>
<reference evidence="11 14" key="2">
    <citation type="submission" date="2019-09" db="EMBL/GenBank/DDBJ databases">
        <title>Draft genome sequence of Pseudomonas brenneri CCUG 51514(T).</title>
        <authorList>
            <person name="Tunovic T."/>
            <person name="Pineiro-Iglesias B."/>
            <person name="Unosson C."/>
            <person name="Inganas E."/>
            <person name="Ohlen M."/>
            <person name="Cardew S."/>
            <person name="Jensie-Markopoulos S."/>
            <person name="Salva-Serra F."/>
            <person name="Jaen-Luchoro D."/>
            <person name="Svensson-Stadler L."/>
            <person name="Chun J."/>
            <person name="Moore E."/>
        </authorList>
    </citation>
    <scope>NUCLEOTIDE SEQUENCE [LARGE SCALE GENOMIC DNA]</scope>
    <source>
        <strain evidence="11 14">CCUG 51514</strain>
    </source>
</reference>
<keyword evidence="6" id="KW-0677">Repeat</keyword>
<dbReference type="Proteomes" id="UP000325296">
    <property type="component" value="Unassembled WGS sequence"/>
</dbReference>
<evidence type="ECO:0000313" key="11">
    <source>
        <dbReference type="EMBL" id="KAA2228843.1"/>
    </source>
</evidence>
<evidence type="ECO:0000256" key="2">
    <source>
        <dbReference type="ARBA" id="ARBA00010497"/>
    </source>
</evidence>
<keyword evidence="3" id="KW-0637">Prenyltransferase</keyword>
<dbReference type="Pfam" id="PF00432">
    <property type="entry name" value="Prenyltrans"/>
    <property type="match status" value="4"/>
</dbReference>
<dbReference type="EMBL" id="LT629800">
    <property type="protein sequence ID" value="SDV10523.1"/>
    <property type="molecule type" value="Genomic_DNA"/>
</dbReference>
<keyword evidence="13" id="KW-1185">Reference proteome</keyword>
<evidence type="ECO:0000256" key="6">
    <source>
        <dbReference type="ARBA" id="ARBA00022737"/>
    </source>
</evidence>
<gene>
    <name evidence="11" type="ORF">F1720_16645</name>
    <name evidence="12" type="ORF">SAMN04490181_4933</name>
</gene>
<evidence type="ECO:0000259" key="10">
    <source>
        <dbReference type="Pfam" id="PF00432"/>
    </source>
</evidence>
<dbReference type="Gene3D" id="1.50.10.20">
    <property type="match status" value="3"/>
</dbReference>
<dbReference type="CDD" id="cd00688">
    <property type="entry name" value="ISOPREN_C2_like"/>
    <property type="match status" value="2"/>
</dbReference>
<comment type="cofactor">
    <cofactor evidence="1">
        <name>Zn(2+)</name>
        <dbReference type="ChEBI" id="CHEBI:29105"/>
    </cofactor>
</comment>
<feature type="domain" description="Prenyltransferase alpha-alpha toroid" evidence="10">
    <location>
        <begin position="466"/>
        <end position="545"/>
    </location>
</feature>
<keyword evidence="7" id="KW-0862">Zinc</keyword>
<evidence type="ECO:0000256" key="7">
    <source>
        <dbReference type="ARBA" id="ARBA00022833"/>
    </source>
</evidence>
<dbReference type="SUPFAM" id="SSF48239">
    <property type="entry name" value="Terpenoid cyclases/Protein prenyltransferases"/>
    <property type="match status" value="3"/>
</dbReference>
<evidence type="ECO:0000313" key="13">
    <source>
        <dbReference type="Proteomes" id="UP000199620"/>
    </source>
</evidence>
<feature type="domain" description="Prenyltransferase alpha-alpha toroid" evidence="10">
    <location>
        <begin position="173"/>
        <end position="313"/>
    </location>
</feature>
<reference evidence="12 13" key="1">
    <citation type="submission" date="2016-10" db="EMBL/GenBank/DDBJ databases">
        <authorList>
            <person name="Varghese N."/>
            <person name="Submissions S."/>
        </authorList>
    </citation>
    <scope>NUCLEOTIDE SEQUENCE [LARGE SCALE GENOMIC DNA]</scope>
    <source>
        <strain evidence="12 13">BS2771</strain>
    </source>
</reference>
<dbReference type="InterPro" id="IPR001330">
    <property type="entry name" value="Prenyltrans"/>
</dbReference>
<comment type="similarity">
    <text evidence="2">Belongs to the protein prenyltransferase subunit beta family.</text>
</comment>
<evidence type="ECO:0000256" key="4">
    <source>
        <dbReference type="ARBA" id="ARBA00022679"/>
    </source>
</evidence>
<dbReference type="AlphaFoldDB" id="A0A5B2UPC2"/>
<organism evidence="11 14">
    <name type="scientific">Pseudomonas brenneri</name>
    <dbReference type="NCBI Taxonomy" id="129817"/>
    <lineage>
        <taxon>Bacteria</taxon>
        <taxon>Pseudomonadati</taxon>
        <taxon>Pseudomonadota</taxon>
        <taxon>Gammaproteobacteria</taxon>
        <taxon>Pseudomonadales</taxon>
        <taxon>Pseudomonadaceae</taxon>
        <taxon>Pseudomonas</taxon>
    </lineage>
</organism>
<protein>
    <recommendedName>
        <fullName evidence="8">Geranylgeranyl transferase type II subunit beta</fullName>
    </recommendedName>
    <alternativeName>
        <fullName evidence="9">Type II protein geranyl-geranyltransferase subunit beta</fullName>
    </alternativeName>
</protein>
<keyword evidence="5" id="KW-0479">Metal-binding</keyword>
<dbReference type="EMBL" id="VUOL01000009">
    <property type="protein sequence ID" value="KAA2228843.1"/>
    <property type="molecule type" value="Genomic_DNA"/>
</dbReference>
<accession>A0A5B2UPC2</accession>
<dbReference type="GO" id="GO:0046872">
    <property type="term" value="F:metal ion binding"/>
    <property type="evidence" value="ECO:0007669"/>
    <property type="project" value="UniProtKB-KW"/>
</dbReference>
<dbReference type="RefSeq" id="WP_090292760.1">
    <property type="nucleotide sequence ID" value="NZ_BMNU01000009.1"/>
</dbReference>
<dbReference type="InterPro" id="IPR045089">
    <property type="entry name" value="PGGT1B-like"/>
</dbReference>
<dbReference type="Proteomes" id="UP000199620">
    <property type="component" value="Chromosome I"/>
</dbReference>
<name>A0A5B2UPC2_9PSED</name>
<dbReference type="PANTHER" id="PTHR11774">
    <property type="entry name" value="GERANYLGERANYL TRANSFERASE TYPE BETA SUBUNIT"/>
    <property type="match status" value="1"/>
</dbReference>
<evidence type="ECO:0000313" key="14">
    <source>
        <dbReference type="Proteomes" id="UP000325296"/>
    </source>
</evidence>
<evidence type="ECO:0000256" key="5">
    <source>
        <dbReference type="ARBA" id="ARBA00022723"/>
    </source>
</evidence>
<dbReference type="GO" id="GO:0008318">
    <property type="term" value="F:protein prenyltransferase activity"/>
    <property type="evidence" value="ECO:0007669"/>
    <property type="project" value="InterPro"/>
</dbReference>
<feature type="domain" description="Prenyltransferase alpha-alpha toroid" evidence="10">
    <location>
        <begin position="21"/>
        <end position="66"/>
    </location>
</feature>
<sequence length="579" mass="63361">MNALSQIAPRFPAGNAVVSGQPDLWCTYAAIRSLAWVDQLQSVDRPQICRYIESRLNRDGGYAWSKGMPSDAWATFYCTETLNDLGAQERGTQKTESWLDSLWDGHAYAMCAGQGADVWATHYAVRTLINVCHGEVKEPAELLDWLSGLQCESGGLSWSPAFARRNKADVRACFYGVMAWKALSQQGAWVPTWDMDRLVQWMQAQQLECGGFRFSEAADTPCLWATYRTTATLAALGTSPLHSARCVAWIDSLRGPGGGFVRWQGYDCEDVWAVFCAVGSLKALGQDVSGLAQGVSQFIQRLYVDNGGYTYREKSAAADVLTTAATVLGGTLAPQDRDSAVRWIEGCQLPNEAGVMYMPGRGAEVRCTAWALAAGALRDAVQGRQAVLAWLGRIQNPDGGFGFWEGRGSDMVSTASAVSIMAMLGSNNGVDCAQLEHFIRRCAITQEPPTYGNFPDGTPTLRSSIQALKCLRYLGHGYGDAMQALLLRHKVKQGGFANIGNRIPDLLSTYEAMAASSAFDLEVDRAHVLYFLEKVETASGYAWSPMYREGQDALSTCLGSLLRQWFQGRLDVLPHLYLS</sequence>
<dbReference type="InterPro" id="IPR008930">
    <property type="entry name" value="Terpenoid_cyclase/PrenylTrfase"/>
</dbReference>
<evidence type="ECO:0000313" key="12">
    <source>
        <dbReference type="EMBL" id="SDV10523.1"/>
    </source>
</evidence>
<proteinExistence type="inferred from homology"/>
<feature type="domain" description="Prenyltransferase alpha-alpha toroid" evidence="10">
    <location>
        <begin position="324"/>
        <end position="443"/>
    </location>
</feature>
<dbReference type="PANTHER" id="PTHR11774:SF11">
    <property type="entry name" value="GERANYLGERANYL TRANSFERASE TYPE-2 SUBUNIT BETA"/>
    <property type="match status" value="1"/>
</dbReference>